<dbReference type="PANTHER" id="PTHR32027">
    <property type="entry name" value="CYTOSINE DEAMINASE"/>
    <property type="match status" value="1"/>
</dbReference>
<dbReference type="SUPFAM" id="SSF51338">
    <property type="entry name" value="Composite domain of metallo-dependent hydrolases"/>
    <property type="match status" value="1"/>
</dbReference>
<protein>
    <submittedName>
        <fullName evidence="2">Amidohydrolase family protein</fullName>
    </submittedName>
</protein>
<evidence type="ECO:0000313" key="2">
    <source>
        <dbReference type="EMBL" id="MEW9572570.1"/>
    </source>
</evidence>
<dbReference type="CDD" id="cd01293">
    <property type="entry name" value="Bact_CD"/>
    <property type="match status" value="1"/>
</dbReference>
<feature type="domain" description="Amidohydrolase 3" evidence="1">
    <location>
        <begin position="40"/>
        <end position="369"/>
    </location>
</feature>
<accession>A0ABV3QFF6</accession>
<dbReference type="PANTHER" id="PTHR32027:SF9">
    <property type="entry name" value="BLL3847 PROTEIN"/>
    <property type="match status" value="1"/>
</dbReference>
<name>A0ABV3QFF6_9GAMM</name>
<dbReference type="SUPFAM" id="SSF51556">
    <property type="entry name" value="Metallo-dependent hydrolases"/>
    <property type="match status" value="1"/>
</dbReference>
<dbReference type="InterPro" id="IPR032466">
    <property type="entry name" value="Metal_Hydrolase"/>
</dbReference>
<dbReference type="InterPro" id="IPR013108">
    <property type="entry name" value="Amidohydro_3"/>
</dbReference>
<dbReference type="Proteomes" id="UP001556220">
    <property type="component" value="Unassembled WGS sequence"/>
</dbReference>
<gene>
    <name evidence="2" type="ORF">ABQJ54_12495</name>
</gene>
<dbReference type="InterPro" id="IPR052349">
    <property type="entry name" value="Metallo-hydrolase_Enzymes"/>
</dbReference>
<evidence type="ECO:0000259" key="1">
    <source>
        <dbReference type="Pfam" id="PF07969"/>
    </source>
</evidence>
<reference evidence="2 3" key="1">
    <citation type="submission" date="2024-06" db="EMBL/GenBank/DDBJ databases">
        <authorList>
            <person name="Woo H."/>
        </authorList>
    </citation>
    <scope>NUCLEOTIDE SEQUENCE [LARGE SCALE GENOMIC DNA]</scope>
    <source>
        <strain evidence="2 3">Si-c</strain>
    </source>
</reference>
<dbReference type="Gene3D" id="2.30.40.10">
    <property type="entry name" value="Urease, subunit C, domain 1"/>
    <property type="match status" value="1"/>
</dbReference>
<organism evidence="2 3">
    <name type="scientific">Rhodanobacter lycopersici</name>
    <dbReference type="NCBI Taxonomy" id="3162487"/>
    <lineage>
        <taxon>Bacteria</taxon>
        <taxon>Pseudomonadati</taxon>
        <taxon>Pseudomonadota</taxon>
        <taxon>Gammaproteobacteria</taxon>
        <taxon>Lysobacterales</taxon>
        <taxon>Rhodanobacteraceae</taxon>
        <taxon>Rhodanobacter</taxon>
    </lineage>
</organism>
<keyword evidence="3" id="KW-1185">Reference proteome</keyword>
<proteinExistence type="predicted"/>
<sequence>MFDRLFDNAVDLHGNKLCLAIRDGRFAGIAPTGDAFAAAETIDLGGRLVLPGFVDGHIHLDKSFVGDRWRPHLPAASLRERLAIEKRQLAQSRPMAERAGALIAQAAAFGTVAMRCHVDVDASTGLSHLHAVLEAREQWRDLVDIEIVAFPQAGVVSCPGTADVLEAAVQEGAAVVGGIDPATFDGDAEAQLDVVFGIAERHGSKVDIHLHEPGAQGVEQLLRIAQRTKALGMEGRVAVSHAYSLGEVPPEAVDRTARTLAHAGVAIMTNAPGDRPFPPVLRLREAGVRVFAGNDNIRDAWWPYGNGDMLQRAMLVGYRSGFYTDEHLHVALDMVTHASADAIGKTGYGLAAGNEATFVVLDVPNGAAAVAGAPADRVVVRRGEFERRPFAAAFPT</sequence>
<dbReference type="RefSeq" id="WP_367854637.1">
    <property type="nucleotide sequence ID" value="NZ_JBFOHK010000003.1"/>
</dbReference>
<dbReference type="NCBIfam" id="NF004636">
    <property type="entry name" value="PRK05985.1"/>
    <property type="match status" value="1"/>
</dbReference>
<dbReference type="InterPro" id="IPR011059">
    <property type="entry name" value="Metal-dep_hydrolase_composite"/>
</dbReference>
<comment type="caution">
    <text evidence="2">The sequence shown here is derived from an EMBL/GenBank/DDBJ whole genome shotgun (WGS) entry which is preliminary data.</text>
</comment>
<evidence type="ECO:0000313" key="3">
    <source>
        <dbReference type="Proteomes" id="UP001556220"/>
    </source>
</evidence>
<dbReference type="Pfam" id="PF07969">
    <property type="entry name" value="Amidohydro_3"/>
    <property type="match status" value="1"/>
</dbReference>
<dbReference type="EMBL" id="JBFOHK010000003">
    <property type="protein sequence ID" value="MEW9572570.1"/>
    <property type="molecule type" value="Genomic_DNA"/>
</dbReference>
<dbReference type="Gene3D" id="3.20.20.140">
    <property type="entry name" value="Metal-dependent hydrolases"/>
    <property type="match status" value="1"/>
</dbReference>